<dbReference type="AlphaFoldDB" id="A0A8S2HID1"/>
<feature type="domain" description="HAT C-terminal dimerisation" evidence="2">
    <location>
        <begin position="205"/>
        <end position="278"/>
    </location>
</feature>
<dbReference type="InterPro" id="IPR012337">
    <property type="entry name" value="RNaseH-like_sf"/>
</dbReference>
<protein>
    <recommendedName>
        <fullName evidence="2">HAT C-terminal dimerisation domain-containing protein</fullName>
    </recommendedName>
</protein>
<dbReference type="Proteomes" id="UP000677228">
    <property type="component" value="Unassembled WGS sequence"/>
</dbReference>
<proteinExistence type="predicted"/>
<evidence type="ECO:0000313" key="3">
    <source>
        <dbReference type="EMBL" id="CAF0863070.1"/>
    </source>
</evidence>
<feature type="compositionally biased region" description="Low complexity" evidence="1">
    <location>
        <begin position="133"/>
        <end position="149"/>
    </location>
</feature>
<accession>A0A8S2HID1</accession>
<feature type="region of interest" description="Disordered" evidence="1">
    <location>
        <begin position="131"/>
        <end position="154"/>
    </location>
</feature>
<sequence>MEFKFLYDGNIFNVIIALHNDKNGLQIKPEQRTRLGNLDMTTDKWALLETIQNVLKLFYGATKIVSGREYATIGAAYYTINVIKECLTDHHTDEHQLNALKKSLTRSERSLAEREIRRLINDICDGANKENNRNIISPNSSTTTRSPPSEQHRKTAINCKRSVFREFLAAAGTTTLQNSRKPTASSSIDNELQIYRSAAMLESTGVLDHEKSQDILKFWLTNSYQLPLLVQLAKQFLSAPATSVPSESCFSIASYLHRKQRARLTPTNLSYSMFLKDKFGGYNQHA</sequence>
<gene>
    <name evidence="3" type="ORF">OVA965_LOCUS7734</name>
    <name evidence="4" type="ORF">TMI583_LOCUS7731</name>
</gene>
<dbReference type="Proteomes" id="UP000682733">
    <property type="component" value="Unassembled WGS sequence"/>
</dbReference>
<dbReference type="EMBL" id="CAJNOK010002508">
    <property type="protein sequence ID" value="CAF0863070.1"/>
    <property type="molecule type" value="Genomic_DNA"/>
</dbReference>
<dbReference type="InterPro" id="IPR008906">
    <property type="entry name" value="HATC_C_dom"/>
</dbReference>
<organism evidence="4 5">
    <name type="scientific">Didymodactylos carnosus</name>
    <dbReference type="NCBI Taxonomy" id="1234261"/>
    <lineage>
        <taxon>Eukaryota</taxon>
        <taxon>Metazoa</taxon>
        <taxon>Spiralia</taxon>
        <taxon>Gnathifera</taxon>
        <taxon>Rotifera</taxon>
        <taxon>Eurotatoria</taxon>
        <taxon>Bdelloidea</taxon>
        <taxon>Philodinida</taxon>
        <taxon>Philodinidae</taxon>
        <taxon>Didymodactylos</taxon>
    </lineage>
</organism>
<dbReference type="GO" id="GO:0005634">
    <property type="term" value="C:nucleus"/>
    <property type="evidence" value="ECO:0007669"/>
    <property type="project" value="TreeGrafter"/>
</dbReference>
<dbReference type="InterPro" id="IPR052717">
    <property type="entry name" value="Vacuolar_transposase_reg"/>
</dbReference>
<evidence type="ECO:0000313" key="4">
    <source>
        <dbReference type="EMBL" id="CAF3647894.1"/>
    </source>
</evidence>
<evidence type="ECO:0000256" key="1">
    <source>
        <dbReference type="SAM" id="MobiDB-lite"/>
    </source>
</evidence>
<evidence type="ECO:0000259" key="2">
    <source>
        <dbReference type="Pfam" id="PF05699"/>
    </source>
</evidence>
<name>A0A8S2HID1_9BILA</name>
<dbReference type="GO" id="GO:0006357">
    <property type="term" value="P:regulation of transcription by RNA polymerase II"/>
    <property type="evidence" value="ECO:0007669"/>
    <property type="project" value="TreeGrafter"/>
</dbReference>
<dbReference type="PANTHER" id="PTHR46169">
    <property type="entry name" value="DNA REPLICATION-RELATED ELEMENT FACTOR, ISOFORM A"/>
    <property type="match status" value="1"/>
</dbReference>
<reference evidence="4" key="1">
    <citation type="submission" date="2021-02" db="EMBL/GenBank/DDBJ databases">
        <authorList>
            <person name="Nowell W R."/>
        </authorList>
    </citation>
    <scope>NUCLEOTIDE SEQUENCE</scope>
</reference>
<dbReference type="SUPFAM" id="SSF53098">
    <property type="entry name" value="Ribonuclease H-like"/>
    <property type="match status" value="1"/>
</dbReference>
<dbReference type="GO" id="GO:0046983">
    <property type="term" value="F:protein dimerization activity"/>
    <property type="evidence" value="ECO:0007669"/>
    <property type="project" value="InterPro"/>
</dbReference>
<dbReference type="PANTHER" id="PTHR46169:SF15">
    <property type="entry name" value="INNER CENTROMERE PROTEIN A-LIKE ISOFORM X1-RELATED"/>
    <property type="match status" value="1"/>
</dbReference>
<dbReference type="Pfam" id="PF05699">
    <property type="entry name" value="Dimer_Tnp_hAT"/>
    <property type="match status" value="1"/>
</dbReference>
<dbReference type="EMBL" id="CAJOBA010002509">
    <property type="protein sequence ID" value="CAF3647894.1"/>
    <property type="molecule type" value="Genomic_DNA"/>
</dbReference>
<comment type="caution">
    <text evidence="4">The sequence shown here is derived from an EMBL/GenBank/DDBJ whole genome shotgun (WGS) entry which is preliminary data.</text>
</comment>
<evidence type="ECO:0000313" key="5">
    <source>
        <dbReference type="Proteomes" id="UP000682733"/>
    </source>
</evidence>